<dbReference type="InterPro" id="IPR018289">
    <property type="entry name" value="MULE_transposase_dom"/>
</dbReference>
<dbReference type="PROSITE" id="PS50103">
    <property type="entry name" value="ZF_C3H1"/>
    <property type="match status" value="1"/>
</dbReference>
<evidence type="ECO:0000313" key="9">
    <source>
        <dbReference type="EMBL" id="EEE66321.1"/>
    </source>
</evidence>
<evidence type="ECO:0000256" key="2">
    <source>
        <dbReference type="ARBA" id="ARBA00022771"/>
    </source>
</evidence>
<feature type="zinc finger region" description="C3H1-type" evidence="5">
    <location>
        <begin position="2"/>
        <end position="29"/>
    </location>
</feature>
<dbReference type="PANTHER" id="PTHR31973:SF187">
    <property type="entry name" value="MUTATOR TRANSPOSASE MUDRA PROTEIN"/>
    <property type="match status" value="1"/>
</dbReference>
<name>B9FQS9_ORYSJ</name>
<organism evidence="9">
    <name type="scientific">Oryza sativa subsp. japonica</name>
    <name type="common">Rice</name>
    <dbReference type="NCBI Taxonomy" id="39947"/>
    <lineage>
        <taxon>Eukaryota</taxon>
        <taxon>Viridiplantae</taxon>
        <taxon>Streptophyta</taxon>
        <taxon>Embryophyta</taxon>
        <taxon>Tracheophyta</taxon>
        <taxon>Spermatophyta</taxon>
        <taxon>Magnoliopsida</taxon>
        <taxon>Liliopsida</taxon>
        <taxon>Poales</taxon>
        <taxon>Poaceae</taxon>
        <taxon>BOP clade</taxon>
        <taxon>Oryzoideae</taxon>
        <taxon>Oryzeae</taxon>
        <taxon>Oryzinae</taxon>
        <taxon>Oryza</taxon>
        <taxon>Oryza sativa</taxon>
    </lineage>
</organism>
<dbReference type="GO" id="GO:0008270">
    <property type="term" value="F:zinc ion binding"/>
    <property type="evidence" value="ECO:0007669"/>
    <property type="project" value="UniProtKB-KW"/>
</dbReference>
<sequence length="1360" mass="152122">MSRRQEICRNFQRGSCKYGAQCRYLHASPHQQQQQQQAKPNPFGFGTGSRQQQQPSFGSQFQQQQQQQQKPNPFGFGVQGANAQSRNAPGPAKPFQNKWVRDPSAPTKQTEAVQPPQAQAAHTSCEDPQSCRQQISEDFKNEAPIWKLTCYAHLRNGPCNIKGDISFEELRAKAYEEGKQGHSLQSIVEGERNLQNAKLMEFTNLLNSARPSQTPSFPTMSSFPEVKNNSSFGASQTNGPPVFSSFSQIGAATNIGPGPGTTAPGMPASSPFGHPSSAPLAAPTFGSSQMKFGVSSVFGNQGSGQPFGSFQAPRFPSSKSPASSVQHRDIDRQSQELLNGMVTPPSVMFEESVGNNKNENQDDSIWLKEKWAIGEEVIGIRNSIAILSDWPGDWSGLEKFHDLPLNMQAFEIYHLIHVTFEICTEMRISSPYHFGPSEEIGRCKFMSIVAIVHTFYGNLWMRDGVFITEIQDRWQDKIQLDIMDNILVVCKSTLADDESASEVSSGSDSDSDCILGDDCPSDDDEEAAQIHKRFKELKEKLKTGKVDKLDDVVFEAGAEQDGNDTPSFDSDDEESVEEVASDEEVSARKLIKYPRFKEKPGVPTFELGMTFSCKKQFKKAITAYGLAERKAINFVKDDPKRVRARCDWPSCPWVCLLSKNSRTDGWQIATLENSHLCPSRRDNKLVTSSRIAEKYGKFIVANPSWKLAHMKATVQEEMFADVNISKLKRAKSITMKKAINAAKWQYQKLYNYQLELLRSNPGSTVVVDREVDMDPPVFKRIYICLDACKKGFLAGCRKVIGLDGCFFKGAKNGELLCAIGKDANNQMYPIAWAVVHKANKEEWHWFCGLLCSDLQVGDGSGWVFISNQQKEIINAMDKWAPQAEHRICARHIYANLKRHFYDNEHQKFWKCAKAPCITLFDLAMAELVQLTTPAVQTILNNHPQHWSRAWFRSGSNCDLVDNSMCESFNKWILEARFFPIITMLETIRRKVMVRIHDQRTISGRWTTSVCPNILKKMNVYITESAFCHATCNGGDSFEVKHHDNRFTVHLDKKECSCRYWQLSGLPCPHAISCIFFKTKTNSLDEYIAECYSVKEFKKIYSQCLEPVEGMSSWPEDDKEPLNAPGYIKMPGETRRESNEPLKATKLSRIGSIIRCSKCKQIGHNKSTCNKHHGGGSSTPDSLQVVNPADNLMLSNTQQSSKQSRKRKSRTAANTNSASQSRKTVSSKQKALVELHAHSQGSTSATIKVTSGQAFVNVSTQESAKFKPKKLTPVARLNGILMQSRKPSGSFGSSCSSINNFLKSSAGTTKMKMKMNNLVKEKWAIGEFVCHLSEGIDSGSYVAAPGSTKELYNKQKKNTQE</sequence>
<feature type="compositionally biased region" description="Polar residues" evidence="6">
    <location>
        <begin position="106"/>
        <end position="129"/>
    </location>
</feature>
<feature type="compositionally biased region" description="Polar residues" evidence="6">
    <location>
        <begin position="1210"/>
        <end position="1228"/>
    </location>
</feature>
<dbReference type="InterPro" id="IPR036855">
    <property type="entry name" value="Znf_CCCH_sf"/>
</dbReference>
<keyword evidence="3 5" id="KW-0862">Zinc</keyword>
<dbReference type="SMART" id="SM00356">
    <property type="entry name" value="ZnF_C3H1"/>
    <property type="match status" value="1"/>
</dbReference>
<keyword evidence="2 5" id="KW-0863">Zinc-finger</keyword>
<feature type="region of interest" description="Disordered" evidence="6">
    <location>
        <begin position="230"/>
        <end position="284"/>
    </location>
</feature>
<feature type="region of interest" description="Disordered" evidence="6">
    <location>
        <begin position="27"/>
        <end position="129"/>
    </location>
</feature>
<reference evidence="9" key="1">
    <citation type="journal article" date="2005" name="PLoS Biol.">
        <title>The genomes of Oryza sativa: a history of duplications.</title>
        <authorList>
            <person name="Yu J."/>
            <person name="Wang J."/>
            <person name="Lin W."/>
            <person name="Li S."/>
            <person name="Li H."/>
            <person name="Zhou J."/>
            <person name="Ni P."/>
            <person name="Dong W."/>
            <person name="Hu S."/>
            <person name="Zeng C."/>
            <person name="Zhang J."/>
            <person name="Zhang Y."/>
            <person name="Li R."/>
            <person name="Xu Z."/>
            <person name="Li S."/>
            <person name="Li X."/>
            <person name="Zheng H."/>
            <person name="Cong L."/>
            <person name="Lin L."/>
            <person name="Yin J."/>
            <person name="Geng J."/>
            <person name="Li G."/>
            <person name="Shi J."/>
            <person name="Liu J."/>
            <person name="Lv H."/>
            <person name="Li J."/>
            <person name="Wang J."/>
            <person name="Deng Y."/>
            <person name="Ran L."/>
            <person name="Shi X."/>
            <person name="Wang X."/>
            <person name="Wu Q."/>
            <person name="Li C."/>
            <person name="Ren X."/>
            <person name="Wang J."/>
            <person name="Wang X."/>
            <person name="Li D."/>
            <person name="Liu D."/>
            <person name="Zhang X."/>
            <person name="Ji Z."/>
            <person name="Zhao W."/>
            <person name="Sun Y."/>
            <person name="Zhang Z."/>
            <person name="Bao J."/>
            <person name="Han Y."/>
            <person name="Dong L."/>
            <person name="Ji J."/>
            <person name="Chen P."/>
            <person name="Wu S."/>
            <person name="Liu J."/>
            <person name="Xiao Y."/>
            <person name="Bu D."/>
            <person name="Tan J."/>
            <person name="Yang L."/>
            <person name="Ye C."/>
            <person name="Zhang J."/>
            <person name="Xu J."/>
            <person name="Zhou Y."/>
            <person name="Yu Y."/>
            <person name="Zhang B."/>
            <person name="Zhuang S."/>
            <person name="Wei H."/>
            <person name="Liu B."/>
            <person name="Lei M."/>
            <person name="Yu H."/>
            <person name="Li Y."/>
            <person name="Xu H."/>
            <person name="Wei S."/>
            <person name="He X."/>
            <person name="Fang L."/>
            <person name="Zhang Z."/>
            <person name="Zhang Y."/>
            <person name="Huang X."/>
            <person name="Su Z."/>
            <person name="Tong W."/>
            <person name="Li J."/>
            <person name="Tong Z."/>
            <person name="Li S."/>
            <person name="Ye J."/>
            <person name="Wang L."/>
            <person name="Fang L."/>
            <person name="Lei T."/>
            <person name="Chen C."/>
            <person name="Chen H."/>
            <person name="Xu Z."/>
            <person name="Li H."/>
            <person name="Huang H."/>
            <person name="Zhang F."/>
            <person name="Xu H."/>
            <person name="Li N."/>
            <person name="Zhao C."/>
            <person name="Li S."/>
            <person name="Dong L."/>
            <person name="Huang Y."/>
            <person name="Li L."/>
            <person name="Xi Y."/>
            <person name="Qi Q."/>
            <person name="Li W."/>
            <person name="Zhang B."/>
            <person name="Hu W."/>
            <person name="Zhang Y."/>
            <person name="Tian X."/>
            <person name="Jiao Y."/>
            <person name="Liang X."/>
            <person name="Jin J."/>
            <person name="Gao L."/>
            <person name="Zheng W."/>
            <person name="Hao B."/>
            <person name="Liu S."/>
            <person name="Wang W."/>
            <person name="Yuan L."/>
            <person name="Cao M."/>
            <person name="McDermott J."/>
            <person name="Samudrala R."/>
            <person name="Wang J."/>
            <person name="Wong G.K."/>
            <person name="Yang H."/>
        </authorList>
    </citation>
    <scope>NUCLEOTIDE SEQUENCE [LARGE SCALE GENOMIC DNA]</scope>
</reference>
<dbReference type="Pfam" id="PF10551">
    <property type="entry name" value="MULE"/>
    <property type="match status" value="1"/>
</dbReference>
<evidence type="ECO:0000256" key="5">
    <source>
        <dbReference type="PROSITE-ProRule" id="PRU00723"/>
    </source>
</evidence>
<feature type="compositionally biased region" description="Low complexity" evidence="6">
    <location>
        <begin position="250"/>
        <end position="268"/>
    </location>
</feature>
<gene>
    <name evidence="9" type="ORF">OsJ_22559</name>
</gene>
<dbReference type="Proteomes" id="UP000007752">
    <property type="component" value="Chromosome 6"/>
</dbReference>
<evidence type="ECO:0000259" key="7">
    <source>
        <dbReference type="PROSITE" id="PS50103"/>
    </source>
</evidence>
<dbReference type="PROSITE" id="PS50966">
    <property type="entry name" value="ZF_SWIM"/>
    <property type="match status" value="1"/>
</dbReference>
<feature type="region of interest" description="Disordered" evidence="6">
    <location>
        <begin position="499"/>
        <end position="525"/>
    </location>
</feature>
<protein>
    <submittedName>
        <fullName evidence="9">Uncharacterized protein</fullName>
    </submittedName>
</protein>
<feature type="region of interest" description="Disordered" evidence="6">
    <location>
        <begin position="1194"/>
        <end position="1230"/>
    </location>
</feature>
<dbReference type="InterPro" id="IPR004332">
    <property type="entry name" value="Transposase_MuDR"/>
</dbReference>
<dbReference type="Pfam" id="PF03108">
    <property type="entry name" value="DBD_Tnp_Mut"/>
    <property type="match status" value="1"/>
</dbReference>
<evidence type="ECO:0000256" key="1">
    <source>
        <dbReference type="ARBA" id="ARBA00022723"/>
    </source>
</evidence>
<dbReference type="InterPro" id="IPR000571">
    <property type="entry name" value="Znf_CCCH"/>
</dbReference>
<dbReference type="SMART" id="SM00575">
    <property type="entry name" value="ZnF_PMZ"/>
    <property type="match status" value="1"/>
</dbReference>
<proteinExistence type="predicted"/>
<dbReference type="Pfam" id="PF00642">
    <property type="entry name" value="zf-CCCH"/>
    <property type="match status" value="1"/>
</dbReference>
<feature type="compositionally biased region" description="Low complexity" evidence="6">
    <location>
        <begin position="48"/>
        <end position="76"/>
    </location>
</feature>
<dbReference type="PANTHER" id="PTHR31973">
    <property type="entry name" value="POLYPROTEIN, PUTATIVE-RELATED"/>
    <property type="match status" value="1"/>
</dbReference>
<keyword evidence="1 5" id="KW-0479">Metal-binding</keyword>
<feature type="compositionally biased region" description="Polar residues" evidence="6">
    <location>
        <begin position="230"/>
        <end position="248"/>
    </location>
</feature>
<reference evidence="9" key="2">
    <citation type="submission" date="2008-12" db="EMBL/GenBank/DDBJ databases">
        <title>Improved gene annotation of the rice (Oryza sativa) genomes.</title>
        <authorList>
            <person name="Wang J."/>
            <person name="Li R."/>
            <person name="Fan W."/>
            <person name="Huang Q."/>
            <person name="Zhang J."/>
            <person name="Zhou Y."/>
            <person name="Hu Y."/>
            <person name="Zi S."/>
            <person name="Li J."/>
            <person name="Ni P."/>
            <person name="Zheng H."/>
            <person name="Zhang Y."/>
            <person name="Zhao M."/>
            <person name="Hao Q."/>
            <person name="McDermott J."/>
            <person name="Samudrala R."/>
            <person name="Kristiansen K."/>
            <person name="Wong G.K.-S."/>
        </authorList>
    </citation>
    <scope>NUCLEOTIDE SEQUENCE</scope>
</reference>
<dbReference type="Gene3D" id="3.30.1370.210">
    <property type="match status" value="1"/>
</dbReference>
<dbReference type="InterPro" id="IPR007527">
    <property type="entry name" value="Znf_SWIM"/>
</dbReference>
<dbReference type="GO" id="GO:0003677">
    <property type="term" value="F:DNA binding"/>
    <property type="evidence" value="ECO:0007669"/>
    <property type="project" value="UniProtKB-KW"/>
</dbReference>
<evidence type="ECO:0000259" key="8">
    <source>
        <dbReference type="PROSITE" id="PS50966"/>
    </source>
</evidence>
<evidence type="ECO:0000256" key="4">
    <source>
        <dbReference type="ARBA" id="ARBA00023125"/>
    </source>
</evidence>
<evidence type="ECO:0000256" key="6">
    <source>
        <dbReference type="SAM" id="MobiDB-lite"/>
    </source>
</evidence>
<accession>B9FQS9</accession>
<keyword evidence="4" id="KW-0238">DNA-binding</keyword>
<feature type="compositionally biased region" description="Low complexity" evidence="6">
    <location>
        <begin position="501"/>
        <end position="518"/>
    </location>
</feature>
<dbReference type="Pfam" id="PF04434">
    <property type="entry name" value="SWIM"/>
    <property type="match status" value="1"/>
</dbReference>
<feature type="domain" description="SWIM-type" evidence="8">
    <location>
        <begin position="1046"/>
        <end position="1078"/>
    </location>
</feature>
<dbReference type="EMBL" id="CM000143">
    <property type="protein sequence ID" value="EEE66321.1"/>
    <property type="molecule type" value="Genomic_DNA"/>
</dbReference>
<dbReference type="InterPro" id="IPR006564">
    <property type="entry name" value="Znf_PMZ"/>
</dbReference>
<evidence type="ECO:0000256" key="3">
    <source>
        <dbReference type="ARBA" id="ARBA00022833"/>
    </source>
</evidence>
<feature type="domain" description="C3H1-type" evidence="7">
    <location>
        <begin position="2"/>
        <end position="29"/>
    </location>
</feature>
<dbReference type="SUPFAM" id="SSF90229">
    <property type="entry name" value="CCCH zinc finger"/>
    <property type="match status" value="1"/>
</dbReference>